<protein>
    <submittedName>
        <fullName evidence="1">Uncharacterized protein</fullName>
    </submittedName>
</protein>
<organism evidence="1 2">
    <name type="scientific">Saccharothrix tamanrassetensis</name>
    <dbReference type="NCBI Taxonomy" id="1051531"/>
    <lineage>
        <taxon>Bacteria</taxon>
        <taxon>Bacillati</taxon>
        <taxon>Actinomycetota</taxon>
        <taxon>Actinomycetes</taxon>
        <taxon>Pseudonocardiales</taxon>
        <taxon>Pseudonocardiaceae</taxon>
        <taxon>Saccharothrix</taxon>
    </lineage>
</organism>
<reference evidence="1 2" key="1">
    <citation type="submission" date="2020-08" db="EMBL/GenBank/DDBJ databases">
        <title>Genomic Encyclopedia of Type Strains, Phase III (KMG-III): the genomes of soil and plant-associated and newly described type strains.</title>
        <authorList>
            <person name="Whitman W."/>
        </authorList>
    </citation>
    <scope>NUCLEOTIDE SEQUENCE [LARGE SCALE GENOMIC DNA]</scope>
    <source>
        <strain evidence="1 2">CECT 8640</strain>
    </source>
</reference>
<evidence type="ECO:0000313" key="2">
    <source>
        <dbReference type="Proteomes" id="UP000547510"/>
    </source>
</evidence>
<keyword evidence="2" id="KW-1185">Reference proteome</keyword>
<gene>
    <name evidence="1" type="ORF">FHS29_003344</name>
</gene>
<sequence length="44" mass="4002">MGVAVEDGAGCVVVGYSDGAGEVAGYVGDVDGGGVVGTVDVGSV</sequence>
<evidence type="ECO:0000313" key="1">
    <source>
        <dbReference type="EMBL" id="MBB5956751.1"/>
    </source>
</evidence>
<dbReference type="EMBL" id="JACHJN010000005">
    <property type="protein sequence ID" value="MBB5956751.1"/>
    <property type="molecule type" value="Genomic_DNA"/>
</dbReference>
<comment type="caution">
    <text evidence="1">The sequence shown here is derived from an EMBL/GenBank/DDBJ whole genome shotgun (WGS) entry which is preliminary data.</text>
</comment>
<name>A0A841CH91_9PSEU</name>
<dbReference type="Proteomes" id="UP000547510">
    <property type="component" value="Unassembled WGS sequence"/>
</dbReference>
<dbReference type="AlphaFoldDB" id="A0A841CH91"/>
<accession>A0A841CH91</accession>
<proteinExistence type="predicted"/>
<dbReference type="RefSeq" id="WP_281391609.1">
    <property type="nucleotide sequence ID" value="NZ_JACHJN010000005.1"/>
</dbReference>